<evidence type="ECO:0000313" key="9">
    <source>
        <dbReference type="Proteomes" id="UP000053841"/>
    </source>
</evidence>
<feature type="compositionally biased region" description="Basic and acidic residues" evidence="6">
    <location>
        <begin position="146"/>
        <end position="156"/>
    </location>
</feature>
<dbReference type="Pfam" id="PF00170">
    <property type="entry name" value="bZIP_1"/>
    <property type="match status" value="1"/>
</dbReference>
<keyword evidence="5" id="KW-0175">Coiled coil</keyword>
<proteinExistence type="predicted"/>
<protein>
    <recommendedName>
        <fullName evidence="7">BZIP domain-containing protein</fullName>
    </recommendedName>
</protein>
<keyword evidence="2" id="KW-0805">Transcription regulation</keyword>
<dbReference type="eggNOG" id="KOG1414">
    <property type="taxonomic scope" value="Eukaryota"/>
</dbReference>
<dbReference type="Gene3D" id="1.20.5.170">
    <property type="match status" value="1"/>
</dbReference>
<dbReference type="OrthoDB" id="295274at2759"/>
<dbReference type="InterPro" id="IPR051027">
    <property type="entry name" value="bZIP_transcription_factors"/>
</dbReference>
<dbReference type="GeneID" id="19143579"/>
<organism evidence="8 9">
    <name type="scientific">Cochliobolus carbonum (strain 26-R-13)</name>
    <name type="common">Maize leaf spot fungus</name>
    <name type="synonym">Bipolaris zeicola</name>
    <dbReference type="NCBI Taxonomy" id="930089"/>
    <lineage>
        <taxon>Eukaryota</taxon>
        <taxon>Fungi</taxon>
        <taxon>Dikarya</taxon>
        <taxon>Ascomycota</taxon>
        <taxon>Pezizomycotina</taxon>
        <taxon>Dothideomycetes</taxon>
        <taxon>Pleosporomycetidae</taxon>
        <taxon>Pleosporales</taxon>
        <taxon>Pleosporineae</taxon>
        <taxon>Pleosporaceae</taxon>
        <taxon>Bipolaris</taxon>
    </lineage>
</organism>
<dbReference type="EMBL" id="KI964770">
    <property type="protein sequence ID" value="EUC29052.1"/>
    <property type="molecule type" value="Genomic_DNA"/>
</dbReference>
<evidence type="ECO:0000256" key="5">
    <source>
        <dbReference type="SAM" id="Coils"/>
    </source>
</evidence>
<dbReference type="SUPFAM" id="SSF57959">
    <property type="entry name" value="Leucine zipper domain"/>
    <property type="match status" value="1"/>
</dbReference>
<feature type="domain" description="BZIP" evidence="7">
    <location>
        <begin position="214"/>
        <end position="269"/>
    </location>
</feature>
<dbReference type="CDD" id="cd14687">
    <property type="entry name" value="bZIP_ATF2"/>
    <property type="match status" value="1"/>
</dbReference>
<evidence type="ECO:0000256" key="3">
    <source>
        <dbReference type="ARBA" id="ARBA00023163"/>
    </source>
</evidence>
<dbReference type="STRING" id="930089.W6XNW9"/>
<dbReference type="Proteomes" id="UP000053841">
    <property type="component" value="Unassembled WGS sequence"/>
</dbReference>
<evidence type="ECO:0000259" key="7">
    <source>
        <dbReference type="PROSITE" id="PS50217"/>
    </source>
</evidence>
<evidence type="ECO:0000256" key="2">
    <source>
        <dbReference type="ARBA" id="ARBA00023015"/>
    </source>
</evidence>
<dbReference type="InterPro" id="IPR046347">
    <property type="entry name" value="bZIP_sf"/>
</dbReference>
<sequence length="302" mass="33661">MTTTVMFPYSNSFGEPDPYGRMSGLPSGYGSFFSTFNPTGAAEPTNHDIHASQHQNSGQPPVHDWSSSPLSTVQPQNTQHTLASQPHTNTDPTLTASINPVAFSNPTFTPANRPTGYYDSTSTVSPSQSHFETSNSSSPVSFPIPSRRDSLYHKEGGSLYPQEDETPSRRPSTTTTATTPPTNTTATTTTTGTTRRRRNSEYVEPGSARAIYLEKNRRAASKCRSKQKHEQEQLVERSRQYERRNRMLKAEVDLLQAEVRALKDLLGQHAHCPDQRIAQYLQMEASRLASSQKFPREYRASF</sequence>
<dbReference type="GO" id="GO:0003700">
    <property type="term" value="F:DNA-binding transcription factor activity"/>
    <property type="evidence" value="ECO:0007669"/>
    <property type="project" value="InterPro"/>
</dbReference>
<dbReference type="InterPro" id="IPR004827">
    <property type="entry name" value="bZIP"/>
</dbReference>
<feature type="region of interest" description="Disordered" evidence="6">
    <location>
        <begin position="37"/>
        <end position="205"/>
    </location>
</feature>
<keyword evidence="9" id="KW-1185">Reference proteome</keyword>
<dbReference type="GO" id="GO:0005634">
    <property type="term" value="C:nucleus"/>
    <property type="evidence" value="ECO:0007669"/>
    <property type="project" value="UniProtKB-SubCell"/>
</dbReference>
<dbReference type="SMART" id="SM00338">
    <property type="entry name" value="BRLZ"/>
    <property type="match status" value="1"/>
</dbReference>
<dbReference type="HOGENOM" id="CLU_924351_0_0_1"/>
<name>W6XNW9_COCC2</name>
<evidence type="ECO:0000313" key="8">
    <source>
        <dbReference type="EMBL" id="EUC29052.1"/>
    </source>
</evidence>
<comment type="subcellular location">
    <subcellularLocation>
        <location evidence="1">Nucleus</location>
    </subcellularLocation>
</comment>
<dbReference type="RefSeq" id="XP_007716643.1">
    <property type="nucleotide sequence ID" value="XM_007718453.1"/>
</dbReference>
<evidence type="ECO:0000256" key="1">
    <source>
        <dbReference type="ARBA" id="ARBA00004123"/>
    </source>
</evidence>
<feature type="coiled-coil region" evidence="5">
    <location>
        <begin position="231"/>
        <end position="265"/>
    </location>
</feature>
<gene>
    <name evidence="8" type="ORF">COCCADRAFT_107531</name>
</gene>
<dbReference type="PROSITE" id="PS50217">
    <property type="entry name" value="BZIP"/>
    <property type="match status" value="1"/>
</dbReference>
<keyword evidence="4" id="KW-0539">Nucleus</keyword>
<feature type="compositionally biased region" description="Low complexity" evidence="6">
    <location>
        <begin position="169"/>
        <end position="193"/>
    </location>
</feature>
<accession>W6XNW9</accession>
<feature type="compositionally biased region" description="Polar residues" evidence="6">
    <location>
        <begin position="52"/>
        <end position="140"/>
    </location>
</feature>
<dbReference type="AlphaFoldDB" id="W6XNW9"/>
<dbReference type="PANTHER" id="PTHR19304">
    <property type="entry name" value="CYCLIC-AMP RESPONSE ELEMENT BINDING PROTEIN"/>
    <property type="match status" value="1"/>
</dbReference>
<reference evidence="8 9" key="1">
    <citation type="journal article" date="2013" name="PLoS Genet.">
        <title>Comparative genome structure, secondary metabolite, and effector coding capacity across Cochliobolus pathogens.</title>
        <authorList>
            <person name="Condon B.J."/>
            <person name="Leng Y."/>
            <person name="Wu D."/>
            <person name="Bushley K.E."/>
            <person name="Ohm R.A."/>
            <person name="Otillar R."/>
            <person name="Martin J."/>
            <person name="Schackwitz W."/>
            <person name="Grimwood J."/>
            <person name="MohdZainudin N."/>
            <person name="Xue C."/>
            <person name="Wang R."/>
            <person name="Manning V.A."/>
            <person name="Dhillon B."/>
            <person name="Tu Z.J."/>
            <person name="Steffenson B.J."/>
            <person name="Salamov A."/>
            <person name="Sun H."/>
            <person name="Lowry S."/>
            <person name="LaButti K."/>
            <person name="Han J."/>
            <person name="Copeland A."/>
            <person name="Lindquist E."/>
            <person name="Barry K."/>
            <person name="Schmutz J."/>
            <person name="Baker S.E."/>
            <person name="Ciuffetti L.M."/>
            <person name="Grigoriev I.V."/>
            <person name="Zhong S."/>
            <person name="Turgeon B.G."/>
        </authorList>
    </citation>
    <scope>NUCLEOTIDE SEQUENCE [LARGE SCALE GENOMIC DNA]</scope>
    <source>
        <strain evidence="8 9">26-R-13</strain>
    </source>
</reference>
<dbReference type="KEGG" id="bze:COCCADRAFT_107531"/>
<keyword evidence="3" id="KW-0804">Transcription</keyword>
<evidence type="ECO:0000256" key="6">
    <source>
        <dbReference type="SAM" id="MobiDB-lite"/>
    </source>
</evidence>
<evidence type="ECO:0000256" key="4">
    <source>
        <dbReference type="ARBA" id="ARBA00023242"/>
    </source>
</evidence>